<accession>A0A4R1KSH1</accession>
<dbReference type="PANTHER" id="PTHR43798">
    <property type="entry name" value="MONOACYLGLYCEROL LIPASE"/>
    <property type="match status" value="1"/>
</dbReference>
<sequence>MKTIGATSVFKIYICSMTLNYKNISINYTVKGQGKVLVLLHGFLETIDMWTDFVPELSKTRKVICIDLLGHGKTECLGYIHSMDDMAEAVFAVLKHLQIEEISCVGHSMGGYVALALAEKHPNLVNDLCLMNSTFEADDNERKILRARAAQMATTNYESLVRMSFVNLFAPESKVPFASEIKKALDIGLKTPVQGFIAGHKGMAIRPNRYDVFKSINGKKVIIIGEKDWIVDKELVLKKTKNTDIETVIFSEGHMSHIENKKELSYFLKRFVEK</sequence>
<dbReference type="InterPro" id="IPR050266">
    <property type="entry name" value="AB_hydrolase_sf"/>
</dbReference>
<comment type="caution">
    <text evidence="2">The sequence shown here is derived from an EMBL/GenBank/DDBJ whole genome shotgun (WGS) entry which is preliminary data.</text>
</comment>
<protein>
    <submittedName>
        <fullName evidence="2">Pimeloyl-ACP methyl ester carboxylesterase</fullName>
    </submittedName>
</protein>
<keyword evidence="3" id="KW-1185">Reference proteome</keyword>
<dbReference type="EMBL" id="SMGI01000002">
    <property type="protein sequence ID" value="TCK67974.1"/>
    <property type="molecule type" value="Genomic_DNA"/>
</dbReference>
<evidence type="ECO:0000313" key="3">
    <source>
        <dbReference type="Proteomes" id="UP000295714"/>
    </source>
</evidence>
<dbReference type="AlphaFoldDB" id="A0A4R1KSH1"/>
<name>A0A4R1KSH1_9FLAO</name>
<dbReference type="Proteomes" id="UP000295714">
    <property type="component" value="Unassembled WGS sequence"/>
</dbReference>
<dbReference type="GO" id="GO:0016020">
    <property type="term" value="C:membrane"/>
    <property type="evidence" value="ECO:0007669"/>
    <property type="project" value="TreeGrafter"/>
</dbReference>
<dbReference type="PANTHER" id="PTHR43798:SF33">
    <property type="entry name" value="HYDROLASE, PUTATIVE (AFU_ORTHOLOGUE AFUA_2G14860)-RELATED"/>
    <property type="match status" value="1"/>
</dbReference>
<gene>
    <name evidence="2" type="ORF">DFQ05_1758</name>
</gene>
<evidence type="ECO:0000259" key="1">
    <source>
        <dbReference type="Pfam" id="PF00561"/>
    </source>
</evidence>
<feature type="domain" description="AB hydrolase-1" evidence="1">
    <location>
        <begin position="36"/>
        <end position="260"/>
    </location>
</feature>
<dbReference type="Gene3D" id="3.40.50.1820">
    <property type="entry name" value="alpha/beta hydrolase"/>
    <property type="match status" value="1"/>
</dbReference>
<dbReference type="SUPFAM" id="SSF53474">
    <property type="entry name" value="alpha/beta-Hydrolases"/>
    <property type="match status" value="1"/>
</dbReference>
<dbReference type="Pfam" id="PF00561">
    <property type="entry name" value="Abhydrolase_1"/>
    <property type="match status" value="1"/>
</dbReference>
<dbReference type="PRINTS" id="PR00111">
    <property type="entry name" value="ABHYDROLASE"/>
</dbReference>
<dbReference type="InterPro" id="IPR000073">
    <property type="entry name" value="AB_hydrolase_1"/>
</dbReference>
<proteinExistence type="predicted"/>
<dbReference type="InterPro" id="IPR029058">
    <property type="entry name" value="AB_hydrolase_fold"/>
</dbReference>
<organism evidence="2 3">
    <name type="scientific">Winogradskyella wandonensis</name>
    <dbReference type="NCBI Taxonomy" id="1442586"/>
    <lineage>
        <taxon>Bacteria</taxon>
        <taxon>Pseudomonadati</taxon>
        <taxon>Bacteroidota</taxon>
        <taxon>Flavobacteriia</taxon>
        <taxon>Flavobacteriales</taxon>
        <taxon>Flavobacteriaceae</taxon>
        <taxon>Winogradskyella</taxon>
    </lineage>
</organism>
<evidence type="ECO:0000313" key="2">
    <source>
        <dbReference type="EMBL" id="TCK67974.1"/>
    </source>
</evidence>
<reference evidence="2 3" key="1">
    <citation type="journal article" date="2015" name="Stand. Genomic Sci.">
        <title>Genomic Encyclopedia of Bacterial and Archaeal Type Strains, Phase III: the genomes of soil and plant-associated and newly described type strains.</title>
        <authorList>
            <person name="Whitman W.B."/>
            <person name="Woyke T."/>
            <person name="Klenk H.P."/>
            <person name="Zhou Y."/>
            <person name="Lilburn T.G."/>
            <person name="Beck B.J."/>
            <person name="De Vos P."/>
            <person name="Vandamme P."/>
            <person name="Eisen J.A."/>
            <person name="Garrity G."/>
            <person name="Hugenholtz P."/>
            <person name="Kyrpides N.C."/>
        </authorList>
    </citation>
    <scope>NUCLEOTIDE SEQUENCE [LARGE SCALE GENOMIC DNA]</scope>
    <source>
        <strain evidence="2 3">CECT 8445</strain>
    </source>
</reference>